<organism evidence="5 6">
    <name type="scientific">Clupea harengus</name>
    <name type="common">Atlantic herring</name>
    <dbReference type="NCBI Taxonomy" id="7950"/>
    <lineage>
        <taxon>Eukaryota</taxon>
        <taxon>Metazoa</taxon>
        <taxon>Chordata</taxon>
        <taxon>Craniata</taxon>
        <taxon>Vertebrata</taxon>
        <taxon>Euteleostomi</taxon>
        <taxon>Actinopterygii</taxon>
        <taxon>Neopterygii</taxon>
        <taxon>Teleostei</taxon>
        <taxon>Clupei</taxon>
        <taxon>Clupeiformes</taxon>
        <taxon>Clupeoidei</taxon>
        <taxon>Clupeidae</taxon>
        <taxon>Clupea</taxon>
    </lineage>
</organism>
<dbReference type="InterPro" id="IPR006703">
    <property type="entry name" value="G_AIG1"/>
</dbReference>
<dbReference type="PANTHER" id="PTHR10903">
    <property type="entry name" value="GTPASE, IMAP FAMILY MEMBER-RELATED"/>
    <property type="match status" value="1"/>
</dbReference>
<evidence type="ECO:0000256" key="3">
    <source>
        <dbReference type="ARBA" id="ARBA00023134"/>
    </source>
</evidence>
<dbReference type="Pfam" id="PF04548">
    <property type="entry name" value="AIG1"/>
    <property type="match status" value="1"/>
</dbReference>
<evidence type="ECO:0000256" key="1">
    <source>
        <dbReference type="ARBA" id="ARBA00008535"/>
    </source>
</evidence>
<dbReference type="Proteomes" id="UP000515152">
    <property type="component" value="Chromosome 21"/>
</dbReference>
<evidence type="ECO:0000313" key="5">
    <source>
        <dbReference type="Proteomes" id="UP000515152"/>
    </source>
</evidence>
<evidence type="ECO:0000313" key="6">
    <source>
        <dbReference type="RefSeq" id="XP_031414198.1"/>
    </source>
</evidence>
<keyword evidence="5" id="KW-1185">Reference proteome</keyword>
<sequence length="246" mass="27853">MPSDLNLFLMGGKYGGKSAAGNTLLGHQEFGLETQVCQRACVSVAGRRLTIIDTVGWDWRSLEDTSESVRQELVRSLTLSGPGPLAFLLVIPSTVGLTENDRKALEQNLELLGEKPWENALVLFSLSEGYDFEEVSMEEHIESWKALRWVVERCGNRYHKLDVDGRGERQVVELLEKVEEMVAGWDRELLLEALEQSEERNTEMMVLCSEQNRVIQQMEEMIECHAKQVELLGQESEQDTAGIECH</sequence>
<dbReference type="InterPro" id="IPR027417">
    <property type="entry name" value="P-loop_NTPase"/>
</dbReference>
<dbReference type="OrthoDB" id="8954335at2759"/>
<dbReference type="InterPro" id="IPR045058">
    <property type="entry name" value="GIMA/IAN/Toc"/>
</dbReference>
<proteinExistence type="inferred from homology"/>
<comment type="similarity">
    <text evidence="1">Belongs to the TRAFAC class TrmE-Era-EngA-EngB-Septin-like GTPase superfamily. AIG1/Toc34/Toc159-like paraseptin GTPase family. IAN subfamily.</text>
</comment>
<evidence type="ECO:0000259" key="4">
    <source>
        <dbReference type="PROSITE" id="PS51720"/>
    </source>
</evidence>
<name>A0A6P8EE28_CLUHA</name>
<keyword evidence="3" id="KW-0342">GTP-binding</keyword>
<gene>
    <name evidence="6" type="primary">LOC116218121</name>
</gene>
<reference evidence="6" key="1">
    <citation type="submission" date="2025-08" db="UniProtKB">
        <authorList>
            <consortium name="RefSeq"/>
        </authorList>
    </citation>
    <scope>IDENTIFICATION</scope>
</reference>
<accession>A0A6P8EE28</accession>
<dbReference type="RefSeq" id="XP_031414198.1">
    <property type="nucleotide sequence ID" value="XM_031558338.1"/>
</dbReference>
<feature type="domain" description="AIG1-type G" evidence="4">
    <location>
        <begin position="2"/>
        <end position="199"/>
    </location>
</feature>
<dbReference type="PROSITE" id="PS51720">
    <property type="entry name" value="G_AIG1"/>
    <property type="match status" value="1"/>
</dbReference>
<protein>
    <submittedName>
        <fullName evidence="6">GTPase IMAP family member 8-like</fullName>
    </submittedName>
</protein>
<dbReference type="GO" id="GO:0005525">
    <property type="term" value="F:GTP binding"/>
    <property type="evidence" value="ECO:0007669"/>
    <property type="project" value="UniProtKB-KW"/>
</dbReference>
<dbReference type="PANTHER" id="PTHR10903:SF107">
    <property type="entry name" value="GTPASE IMAP FAMILY MEMBER 4-LIKE-RELATED"/>
    <property type="match status" value="1"/>
</dbReference>
<dbReference type="KEGG" id="char:116218121"/>
<dbReference type="Gene3D" id="3.40.50.300">
    <property type="entry name" value="P-loop containing nucleotide triphosphate hydrolases"/>
    <property type="match status" value="1"/>
</dbReference>
<keyword evidence="2" id="KW-0547">Nucleotide-binding</keyword>
<dbReference type="GeneID" id="116218121"/>
<dbReference type="SUPFAM" id="SSF52540">
    <property type="entry name" value="P-loop containing nucleoside triphosphate hydrolases"/>
    <property type="match status" value="1"/>
</dbReference>
<dbReference type="AlphaFoldDB" id="A0A6P8EE28"/>
<evidence type="ECO:0000256" key="2">
    <source>
        <dbReference type="ARBA" id="ARBA00022741"/>
    </source>
</evidence>